<dbReference type="EMBL" id="JAPEVG010000103">
    <property type="protein sequence ID" value="KAJ8482950.1"/>
    <property type="molecule type" value="Genomic_DNA"/>
</dbReference>
<proteinExistence type="predicted"/>
<name>A0AAD7TX78_9APHY</name>
<keyword evidence="4" id="KW-1185">Reference proteome</keyword>
<keyword evidence="2" id="KW-0812">Transmembrane</keyword>
<sequence>MTTKKRAKTMSATLLKSAAGASSTFTPAFAFKTLPPMFTCADATIPWNYAGPSQLFSLFIWAVSASPPSSLSPVADPLDVTAGAYTWRPVNVTPGTYRMTAIGGDFTGLSQPFLVQPGSNTSCLTGAMGSAVAISPRQDSTVPLTPRSSSPEPISCTGAVVGGTMGGFALGFALLGGIIYFVLRSRAVPGYLWRRFSEPERGCTWTDLSSHVSVSVQEQPPRREAVASIGTKGSGPAMIVPRLEPNRRKPSVSVVELMPLTAAYPPPVPPVPPSPVVRLDRELPLPPTTYVAPVDRLHQTRLRRSRTFDAADRTSVVWLHRTTPGDVVPVRRPSGTSAVPSTATSQMYRIRDSVWTVAPRSPDAPERSSASTWGHAHGSRRTEDERLRRETRIQFTG</sequence>
<evidence type="ECO:0008006" key="5">
    <source>
        <dbReference type="Google" id="ProtNLM"/>
    </source>
</evidence>
<reference evidence="3" key="1">
    <citation type="submission" date="2022-11" db="EMBL/GenBank/DDBJ databases">
        <title>Genome Sequence of Cubamyces cubensis.</title>
        <authorList>
            <person name="Buettner E."/>
        </authorList>
    </citation>
    <scope>NUCLEOTIDE SEQUENCE</scope>
    <source>
        <strain evidence="3">MPL-01</strain>
    </source>
</reference>
<keyword evidence="2" id="KW-0472">Membrane</keyword>
<dbReference type="AlphaFoldDB" id="A0AAD7TX78"/>
<keyword evidence="2" id="KW-1133">Transmembrane helix</keyword>
<protein>
    <recommendedName>
        <fullName evidence="5">Transmembrane protein</fullName>
    </recommendedName>
</protein>
<feature type="region of interest" description="Disordered" evidence="1">
    <location>
        <begin position="358"/>
        <end position="397"/>
    </location>
</feature>
<evidence type="ECO:0000313" key="4">
    <source>
        <dbReference type="Proteomes" id="UP001215151"/>
    </source>
</evidence>
<accession>A0AAD7TX78</accession>
<evidence type="ECO:0000256" key="1">
    <source>
        <dbReference type="SAM" id="MobiDB-lite"/>
    </source>
</evidence>
<organism evidence="3 4">
    <name type="scientific">Trametes cubensis</name>
    <dbReference type="NCBI Taxonomy" id="1111947"/>
    <lineage>
        <taxon>Eukaryota</taxon>
        <taxon>Fungi</taxon>
        <taxon>Dikarya</taxon>
        <taxon>Basidiomycota</taxon>
        <taxon>Agaricomycotina</taxon>
        <taxon>Agaricomycetes</taxon>
        <taxon>Polyporales</taxon>
        <taxon>Polyporaceae</taxon>
        <taxon>Trametes</taxon>
    </lineage>
</organism>
<feature type="transmembrane region" description="Helical" evidence="2">
    <location>
        <begin position="159"/>
        <end position="183"/>
    </location>
</feature>
<gene>
    <name evidence="3" type="ORF">ONZ51_g5010</name>
</gene>
<comment type="caution">
    <text evidence="3">The sequence shown here is derived from an EMBL/GenBank/DDBJ whole genome shotgun (WGS) entry which is preliminary data.</text>
</comment>
<dbReference type="Proteomes" id="UP001215151">
    <property type="component" value="Unassembled WGS sequence"/>
</dbReference>
<evidence type="ECO:0000256" key="2">
    <source>
        <dbReference type="SAM" id="Phobius"/>
    </source>
</evidence>
<evidence type="ECO:0000313" key="3">
    <source>
        <dbReference type="EMBL" id="KAJ8482950.1"/>
    </source>
</evidence>
<feature type="compositionally biased region" description="Basic and acidic residues" evidence="1">
    <location>
        <begin position="380"/>
        <end position="397"/>
    </location>
</feature>